<dbReference type="EMBL" id="BAABLK010000037">
    <property type="protein sequence ID" value="GAA5228435.1"/>
    <property type="molecule type" value="Genomic_DNA"/>
</dbReference>
<dbReference type="InterPro" id="IPR011059">
    <property type="entry name" value="Metal-dep_hydrolase_composite"/>
</dbReference>
<dbReference type="Gene3D" id="3.20.20.140">
    <property type="entry name" value="Metal-dependent hydrolases"/>
    <property type="match status" value="1"/>
</dbReference>
<dbReference type="PANTHER" id="PTHR22642:SF2">
    <property type="entry name" value="PROTEIN LONG AFTER FAR-RED 3"/>
    <property type="match status" value="1"/>
</dbReference>
<name>A0ABP9TQG5_9MICC</name>
<accession>A0ABP9TQG5</accession>
<dbReference type="PANTHER" id="PTHR22642">
    <property type="entry name" value="IMIDAZOLONEPROPIONASE"/>
    <property type="match status" value="1"/>
</dbReference>
<dbReference type="SUPFAM" id="SSF51556">
    <property type="entry name" value="Metallo-dependent hydrolases"/>
    <property type="match status" value="1"/>
</dbReference>
<dbReference type="SUPFAM" id="SSF51338">
    <property type="entry name" value="Composite domain of metallo-dependent hydrolases"/>
    <property type="match status" value="1"/>
</dbReference>
<evidence type="ECO:0000313" key="3">
    <source>
        <dbReference type="Proteomes" id="UP001501257"/>
    </source>
</evidence>
<dbReference type="InterPro" id="IPR032466">
    <property type="entry name" value="Metal_Hydrolase"/>
</dbReference>
<protein>
    <submittedName>
        <fullName evidence="2">Amidohydrolase</fullName>
    </submittedName>
</protein>
<dbReference type="Gene3D" id="2.30.40.10">
    <property type="entry name" value="Urease, subunit C, domain 1"/>
    <property type="match status" value="1"/>
</dbReference>
<comment type="caution">
    <text evidence="2">The sequence shown here is derived from an EMBL/GenBank/DDBJ whole genome shotgun (WGS) entry which is preliminary data.</text>
</comment>
<gene>
    <name evidence="2" type="ORF">GCM10025778_29690</name>
</gene>
<evidence type="ECO:0000259" key="1">
    <source>
        <dbReference type="Pfam" id="PF07969"/>
    </source>
</evidence>
<dbReference type="Gene3D" id="3.10.310.70">
    <property type="match status" value="1"/>
</dbReference>
<keyword evidence="3" id="KW-1185">Reference proteome</keyword>
<dbReference type="Proteomes" id="UP001501257">
    <property type="component" value="Unassembled WGS sequence"/>
</dbReference>
<feature type="domain" description="Amidohydrolase 3" evidence="1">
    <location>
        <begin position="54"/>
        <end position="547"/>
    </location>
</feature>
<proteinExistence type="predicted"/>
<sequence length="561" mass="58804">MSRPTANAVIHGARIFDGMELLNADAVAIADGTIVAMGAAEEILAAHARLGIVTIDAGGALLTPGFIDAHVHTVFAGMERLGCDLSEAEGSHEALAVIAAYVHGPAGAVEWIRGGGWTMSDFPGGAPLATDLDAIVADRAVFLMNRDHHSAWVNSLALQRAGITAATQDPAGGRIERDAAGNPTGTLHEAALDMVADLLPEETPEEFRAGLLEGQRYLHSMGITGWQDAILGNYSGHADPYDTYRDADAAGELSADVVGALWWPRDVTDIPAQVRSLVARSQERGTKFRATAVKFMLDGVIESQTAAMAEPYHSCGCPGADTGLNYFAPDFLTAAITAVDAAGLDVHLHAIGDRAVTHGLDAFAAARRANPGSTGRHHIAHLQVVDPDDIPRFAELGITANMQALWACNDEAMLELTVPVLGKERSGWQYPFKALLDAGAPLAMGSDWPVSTPDPWQGIHTAVTRTEAGGDGSDPALNPDQGLGLIDALRAYTSGSARLNRVDAAGRIAVGTTANLALADRDPFNAPLGELHSVTNRLTIADGRIVHDSATSMTHHTEGAA</sequence>
<dbReference type="InterPro" id="IPR013108">
    <property type="entry name" value="Amidohydro_3"/>
</dbReference>
<dbReference type="CDD" id="cd01300">
    <property type="entry name" value="YtcJ_like"/>
    <property type="match status" value="1"/>
</dbReference>
<organism evidence="2 3">
    <name type="scientific">Paeniglutamicibacter antarcticus</name>
    <dbReference type="NCBI Taxonomy" id="494023"/>
    <lineage>
        <taxon>Bacteria</taxon>
        <taxon>Bacillati</taxon>
        <taxon>Actinomycetota</taxon>
        <taxon>Actinomycetes</taxon>
        <taxon>Micrococcales</taxon>
        <taxon>Micrococcaceae</taxon>
        <taxon>Paeniglutamicibacter</taxon>
    </lineage>
</organism>
<dbReference type="Pfam" id="PF07969">
    <property type="entry name" value="Amidohydro_3"/>
    <property type="match status" value="1"/>
</dbReference>
<dbReference type="InterPro" id="IPR033932">
    <property type="entry name" value="YtcJ-like"/>
</dbReference>
<evidence type="ECO:0000313" key="2">
    <source>
        <dbReference type="EMBL" id="GAA5228435.1"/>
    </source>
</evidence>
<reference evidence="3" key="1">
    <citation type="journal article" date="2019" name="Int. J. Syst. Evol. Microbiol.">
        <title>The Global Catalogue of Microorganisms (GCM) 10K type strain sequencing project: providing services to taxonomists for standard genome sequencing and annotation.</title>
        <authorList>
            <consortium name="The Broad Institute Genomics Platform"/>
            <consortium name="The Broad Institute Genome Sequencing Center for Infectious Disease"/>
            <person name="Wu L."/>
            <person name="Ma J."/>
        </authorList>
    </citation>
    <scope>NUCLEOTIDE SEQUENCE [LARGE SCALE GENOMIC DNA]</scope>
    <source>
        <strain evidence="3">JCM 18952</strain>
    </source>
</reference>